<protein>
    <submittedName>
        <fullName evidence="2 3">Uncharacterized protein</fullName>
    </submittedName>
</protein>
<dbReference type="AlphaFoldDB" id="A0A2K1KXA2"/>
<sequence>MTIGHRRYSSVDTLGCMLVNRADEPPAAADRSISSHVSGFGRDIPPAFKPKSLIRINSGEYFTACFGPRKAKDSELGPARSFLLDADTGVAERTTTNRLQRSRSRSLSTSFLGNLNLGSRRFTGKNEEDSSCNLETQSPKLNYKSATEKNRVVQPGSRRVIEDKQDHSAKPAAWKQALRKFRAEAKRRVHPGRSHEILTNYDAESYEKNFYDSEKGSLCTMVNDYDELGVGVGATVLHSYPLTRLHLHRLEDSSGHHAPANLSRTTSLPAAPANSAPKPRDDGLPIWQRRNISRPLANLRFAKSV</sequence>
<keyword evidence="4" id="KW-1185">Reference proteome</keyword>
<evidence type="ECO:0000313" key="3">
    <source>
        <dbReference type="EnsemblPlants" id="PAC:32943232.CDS.1"/>
    </source>
</evidence>
<reference evidence="2 4" key="1">
    <citation type="journal article" date="2008" name="Science">
        <title>The Physcomitrella genome reveals evolutionary insights into the conquest of land by plants.</title>
        <authorList>
            <person name="Rensing S."/>
            <person name="Lang D."/>
            <person name="Zimmer A."/>
            <person name="Terry A."/>
            <person name="Salamov A."/>
            <person name="Shapiro H."/>
            <person name="Nishiyama T."/>
            <person name="Perroud P.-F."/>
            <person name="Lindquist E."/>
            <person name="Kamisugi Y."/>
            <person name="Tanahashi T."/>
            <person name="Sakakibara K."/>
            <person name="Fujita T."/>
            <person name="Oishi K."/>
            <person name="Shin-I T."/>
            <person name="Kuroki Y."/>
            <person name="Toyoda A."/>
            <person name="Suzuki Y."/>
            <person name="Hashimoto A."/>
            <person name="Yamaguchi K."/>
            <person name="Sugano A."/>
            <person name="Kohara Y."/>
            <person name="Fujiyama A."/>
            <person name="Anterola A."/>
            <person name="Aoki S."/>
            <person name="Ashton N."/>
            <person name="Barbazuk W.B."/>
            <person name="Barker E."/>
            <person name="Bennetzen J."/>
            <person name="Bezanilla M."/>
            <person name="Blankenship R."/>
            <person name="Cho S.H."/>
            <person name="Dutcher S."/>
            <person name="Estelle M."/>
            <person name="Fawcett J.A."/>
            <person name="Gundlach H."/>
            <person name="Hanada K."/>
            <person name="Heyl A."/>
            <person name="Hicks K.A."/>
            <person name="Hugh J."/>
            <person name="Lohr M."/>
            <person name="Mayer K."/>
            <person name="Melkozernov A."/>
            <person name="Murata T."/>
            <person name="Nelson D."/>
            <person name="Pils B."/>
            <person name="Prigge M."/>
            <person name="Reiss B."/>
            <person name="Renner T."/>
            <person name="Rombauts S."/>
            <person name="Rushton P."/>
            <person name="Sanderfoot A."/>
            <person name="Schween G."/>
            <person name="Shiu S.-H."/>
            <person name="Stueber K."/>
            <person name="Theodoulou F.L."/>
            <person name="Tu H."/>
            <person name="Van de Peer Y."/>
            <person name="Verrier P.J."/>
            <person name="Waters E."/>
            <person name="Wood A."/>
            <person name="Yang L."/>
            <person name="Cove D."/>
            <person name="Cuming A."/>
            <person name="Hasebe M."/>
            <person name="Lucas S."/>
            <person name="Mishler D.B."/>
            <person name="Reski R."/>
            <person name="Grigoriev I."/>
            <person name="Quatrano R.S."/>
            <person name="Boore J.L."/>
        </authorList>
    </citation>
    <scope>NUCLEOTIDE SEQUENCE [LARGE SCALE GENOMIC DNA]</scope>
    <source>
        <strain evidence="3 4">cv. Gransden 2004</strain>
    </source>
</reference>
<accession>A0A2K1KXA2</accession>
<dbReference type="Proteomes" id="UP000006727">
    <property type="component" value="Chromosome 3"/>
</dbReference>
<reference evidence="2 4" key="2">
    <citation type="journal article" date="2018" name="Plant J.">
        <title>The Physcomitrella patens chromosome-scale assembly reveals moss genome structure and evolution.</title>
        <authorList>
            <person name="Lang D."/>
            <person name="Ullrich K.K."/>
            <person name="Murat F."/>
            <person name="Fuchs J."/>
            <person name="Jenkins J."/>
            <person name="Haas F.B."/>
            <person name="Piednoel M."/>
            <person name="Gundlach H."/>
            <person name="Van Bel M."/>
            <person name="Meyberg R."/>
            <person name="Vives C."/>
            <person name="Morata J."/>
            <person name="Symeonidi A."/>
            <person name="Hiss M."/>
            <person name="Muchero W."/>
            <person name="Kamisugi Y."/>
            <person name="Saleh O."/>
            <person name="Blanc G."/>
            <person name="Decker E.L."/>
            <person name="van Gessel N."/>
            <person name="Grimwood J."/>
            <person name="Hayes R.D."/>
            <person name="Graham S.W."/>
            <person name="Gunter L.E."/>
            <person name="McDaniel S.F."/>
            <person name="Hoernstein S.N.W."/>
            <person name="Larsson A."/>
            <person name="Li F.W."/>
            <person name="Perroud P.F."/>
            <person name="Phillips J."/>
            <person name="Ranjan P."/>
            <person name="Rokshar D.S."/>
            <person name="Rothfels C.J."/>
            <person name="Schneider L."/>
            <person name="Shu S."/>
            <person name="Stevenson D.W."/>
            <person name="Thummler F."/>
            <person name="Tillich M."/>
            <person name="Villarreal Aguilar J.C."/>
            <person name="Widiez T."/>
            <person name="Wong G.K."/>
            <person name="Wymore A."/>
            <person name="Zhang Y."/>
            <person name="Zimmer A.D."/>
            <person name="Quatrano R.S."/>
            <person name="Mayer K.F.X."/>
            <person name="Goodstein D."/>
            <person name="Casacuberta J.M."/>
            <person name="Vandepoele K."/>
            <person name="Reski R."/>
            <person name="Cuming A.C."/>
            <person name="Tuskan G.A."/>
            <person name="Maumus F."/>
            <person name="Salse J."/>
            <person name="Schmutz J."/>
            <person name="Rensing S.A."/>
        </authorList>
    </citation>
    <scope>NUCLEOTIDE SEQUENCE [LARGE SCALE GENOMIC DNA]</scope>
    <source>
        <strain evidence="3 4">cv. Gransden 2004</strain>
    </source>
</reference>
<dbReference type="Gramene" id="Pp3c3_35160V3.1">
    <property type="protein sequence ID" value="PAC:32943232.CDS.1"/>
    <property type="gene ID" value="Pp3c3_35160"/>
</dbReference>
<proteinExistence type="predicted"/>
<name>A0A2K1KXA2_PHYPA</name>
<dbReference type="EMBL" id="ABEU02000003">
    <property type="protein sequence ID" value="PNR58401.1"/>
    <property type="molecule type" value="Genomic_DNA"/>
</dbReference>
<feature type="region of interest" description="Disordered" evidence="1">
    <location>
        <begin position="254"/>
        <end position="287"/>
    </location>
</feature>
<reference evidence="3" key="3">
    <citation type="submission" date="2020-12" db="UniProtKB">
        <authorList>
            <consortium name="EnsemblPlants"/>
        </authorList>
    </citation>
    <scope>IDENTIFICATION</scope>
</reference>
<dbReference type="PaxDb" id="3218-PP1S112_168V6.1"/>
<organism evidence="2">
    <name type="scientific">Physcomitrium patens</name>
    <name type="common">Spreading-leaved earth moss</name>
    <name type="synonym">Physcomitrella patens</name>
    <dbReference type="NCBI Taxonomy" id="3218"/>
    <lineage>
        <taxon>Eukaryota</taxon>
        <taxon>Viridiplantae</taxon>
        <taxon>Streptophyta</taxon>
        <taxon>Embryophyta</taxon>
        <taxon>Bryophyta</taxon>
        <taxon>Bryophytina</taxon>
        <taxon>Bryopsida</taxon>
        <taxon>Funariidae</taxon>
        <taxon>Funariales</taxon>
        <taxon>Funariaceae</taxon>
        <taxon>Physcomitrium</taxon>
    </lineage>
</organism>
<evidence type="ECO:0000256" key="1">
    <source>
        <dbReference type="SAM" id="MobiDB-lite"/>
    </source>
</evidence>
<gene>
    <name evidence="3" type="primary">LOC112279554</name>
    <name evidence="2" type="ORF">PHYPA_005396</name>
</gene>
<evidence type="ECO:0000313" key="4">
    <source>
        <dbReference type="Proteomes" id="UP000006727"/>
    </source>
</evidence>
<dbReference type="EnsemblPlants" id="Pp3c3_35160V3.1">
    <property type="protein sequence ID" value="PAC:32943232.CDS.1"/>
    <property type="gene ID" value="Pp3c3_35160"/>
</dbReference>
<evidence type="ECO:0000313" key="2">
    <source>
        <dbReference type="EMBL" id="PNR58401.1"/>
    </source>
</evidence>